<keyword evidence="1" id="KW-0812">Transmembrane</keyword>
<dbReference type="AlphaFoldDB" id="A0A4S9ZN44"/>
<reference evidence="2 3" key="1">
    <citation type="submission" date="2018-10" db="EMBL/GenBank/DDBJ databases">
        <title>Fifty Aureobasidium pullulans genomes reveal a recombining polyextremotolerant generalist.</title>
        <authorList>
            <person name="Gostincar C."/>
            <person name="Turk M."/>
            <person name="Zajc J."/>
            <person name="Gunde-Cimerman N."/>
        </authorList>
    </citation>
    <scope>NUCLEOTIDE SEQUENCE [LARGE SCALE GENOMIC DNA]</scope>
    <source>
        <strain evidence="2 3">EXF-11013</strain>
    </source>
</reference>
<keyword evidence="1" id="KW-1133">Transmembrane helix</keyword>
<gene>
    <name evidence="2" type="ORF">D6D22_06856</name>
</gene>
<evidence type="ECO:0000256" key="1">
    <source>
        <dbReference type="SAM" id="Phobius"/>
    </source>
</evidence>
<evidence type="ECO:0000313" key="2">
    <source>
        <dbReference type="EMBL" id="THW38190.1"/>
    </source>
</evidence>
<comment type="caution">
    <text evidence="2">The sequence shown here is derived from an EMBL/GenBank/DDBJ whole genome shotgun (WGS) entry which is preliminary data.</text>
</comment>
<dbReference type="InterPro" id="IPR036259">
    <property type="entry name" value="MFS_trans_sf"/>
</dbReference>
<sequence>MIFAAALAAGAPQASIVGGLFTLSTDWRALYYLETGLIFAFTLLAFLTMPETAFVRVKEASKDLEKPLGALQVERLPLEPSVEISNTPKKAFRENLAFVTPPQTKESF</sequence>
<organism evidence="2 3">
    <name type="scientific">Aureobasidium pullulans</name>
    <name type="common">Black yeast</name>
    <name type="synonym">Pullularia pullulans</name>
    <dbReference type="NCBI Taxonomy" id="5580"/>
    <lineage>
        <taxon>Eukaryota</taxon>
        <taxon>Fungi</taxon>
        <taxon>Dikarya</taxon>
        <taxon>Ascomycota</taxon>
        <taxon>Pezizomycotina</taxon>
        <taxon>Dothideomycetes</taxon>
        <taxon>Dothideomycetidae</taxon>
        <taxon>Dothideales</taxon>
        <taxon>Saccotheciaceae</taxon>
        <taxon>Aureobasidium</taxon>
    </lineage>
</organism>
<name>A0A4S9ZN44_AURPU</name>
<dbReference type="SUPFAM" id="SSF103473">
    <property type="entry name" value="MFS general substrate transporter"/>
    <property type="match status" value="1"/>
</dbReference>
<dbReference type="Gene3D" id="1.20.1250.20">
    <property type="entry name" value="MFS general substrate transporter like domains"/>
    <property type="match status" value="1"/>
</dbReference>
<protein>
    <submittedName>
        <fullName evidence="2">Uncharacterized protein</fullName>
    </submittedName>
</protein>
<dbReference type="EMBL" id="QZAL01000109">
    <property type="protein sequence ID" value="THW38190.1"/>
    <property type="molecule type" value="Genomic_DNA"/>
</dbReference>
<feature type="transmembrane region" description="Helical" evidence="1">
    <location>
        <begin position="30"/>
        <end position="49"/>
    </location>
</feature>
<accession>A0A4S9ZN44</accession>
<evidence type="ECO:0000313" key="3">
    <source>
        <dbReference type="Proteomes" id="UP000310687"/>
    </source>
</evidence>
<proteinExistence type="predicted"/>
<dbReference type="Proteomes" id="UP000310687">
    <property type="component" value="Unassembled WGS sequence"/>
</dbReference>
<keyword evidence="1" id="KW-0472">Membrane</keyword>